<dbReference type="Pfam" id="PF04255">
    <property type="entry name" value="DUF433"/>
    <property type="match status" value="1"/>
</dbReference>
<dbReference type="InterPro" id="IPR009057">
    <property type="entry name" value="Homeodomain-like_sf"/>
</dbReference>
<protein>
    <recommendedName>
        <fullName evidence="3">DUF433 domain-containing protein</fullName>
    </recommendedName>
</protein>
<dbReference type="Gene3D" id="1.10.10.10">
    <property type="entry name" value="Winged helix-like DNA-binding domain superfamily/Winged helix DNA-binding domain"/>
    <property type="match status" value="1"/>
</dbReference>
<dbReference type="Proteomes" id="UP001501153">
    <property type="component" value="Unassembled WGS sequence"/>
</dbReference>
<gene>
    <name evidence="1" type="ORF">GCM10023185_43920</name>
</gene>
<name>A0ABP8ISJ9_9BACT</name>
<accession>A0ABP8ISJ9</accession>
<dbReference type="InterPro" id="IPR036388">
    <property type="entry name" value="WH-like_DNA-bd_sf"/>
</dbReference>
<dbReference type="InterPro" id="IPR007367">
    <property type="entry name" value="DUF433"/>
</dbReference>
<evidence type="ECO:0008006" key="3">
    <source>
        <dbReference type="Google" id="ProtNLM"/>
    </source>
</evidence>
<reference evidence="2" key="1">
    <citation type="journal article" date="2019" name="Int. J. Syst. Evol. Microbiol.">
        <title>The Global Catalogue of Microorganisms (GCM) 10K type strain sequencing project: providing services to taxonomists for standard genome sequencing and annotation.</title>
        <authorList>
            <consortium name="The Broad Institute Genomics Platform"/>
            <consortium name="The Broad Institute Genome Sequencing Center for Infectious Disease"/>
            <person name="Wu L."/>
            <person name="Ma J."/>
        </authorList>
    </citation>
    <scope>NUCLEOTIDE SEQUENCE [LARGE SCALE GENOMIC DNA]</scope>
    <source>
        <strain evidence="2">JCM 17923</strain>
    </source>
</reference>
<evidence type="ECO:0000313" key="1">
    <source>
        <dbReference type="EMBL" id="GAA4369887.1"/>
    </source>
</evidence>
<dbReference type="RefSeq" id="WP_345238310.1">
    <property type="nucleotide sequence ID" value="NZ_BAABGZ010000081.1"/>
</dbReference>
<dbReference type="SUPFAM" id="SSF46689">
    <property type="entry name" value="Homeodomain-like"/>
    <property type="match status" value="1"/>
</dbReference>
<organism evidence="1 2">
    <name type="scientific">Hymenobacter saemangeumensis</name>
    <dbReference type="NCBI Taxonomy" id="1084522"/>
    <lineage>
        <taxon>Bacteria</taxon>
        <taxon>Pseudomonadati</taxon>
        <taxon>Bacteroidota</taxon>
        <taxon>Cytophagia</taxon>
        <taxon>Cytophagales</taxon>
        <taxon>Hymenobacteraceae</taxon>
        <taxon>Hymenobacter</taxon>
    </lineage>
</organism>
<sequence length="198" mass="21721">MPYEIIDNPPAFTPAEQSDARWNEAKQQLPLGTTLSGKIFARAPFGVFYDAGVGFPVLMEILDLDTHNPGGLRFPGDYPALNSVISGEVSGFRENNRQIQVVKDYAALINPDLAERLRYQEEGRLPDHPLISIHPKVRLGFACLIGTQISVIDVLDWLAGSLSIDSTIAAFPGLTMAMVSACLQYAADREKHVRPAGW</sequence>
<comment type="caution">
    <text evidence="1">The sequence shown here is derived from an EMBL/GenBank/DDBJ whole genome shotgun (WGS) entry which is preliminary data.</text>
</comment>
<evidence type="ECO:0000313" key="2">
    <source>
        <dbReference type="Proteomes" id="UP001501153"/>
    </source>
</evidence>
<keyword evidence="2" id="KW-1185">Reference proteome</keyword>
<proteinExistence type="predicted"/>
<dbReference type="EMBL" id="BAABGZ010000081">
    <property type="protein sequence ID" value="GAA4369887.1"/>
    <property type="molecule type" value="Genomic_DNA"/>
</dbReference>